<reference evidence="1 2" key="1">
    <citation type="journal article" date="2006" name="J. Virol.">
        <title>Genome of crocodilepox virus.</title>
        <authorList>
            <person name="Afonso C.L."/>
            <person name="Tulman E.R."/>
            <person name="Delhon G."/>
            <person name="Lu Z."/>
            <person name="Viljoen G.J."/>
            <person name="Wallace D.B."/>
            <person name="Kutish G.F."/>
            <person name="Rock D.L."/>
        </authorList>
    </citation>
    <scope>NUCLEOTIDE SEQUENCE [LARGE SCALE GENOMIC DNA]</scope>
    <source>
        <strain evidence="2">Isolate Crocodylus niloticus/Zimbabwe/Ume/2001</strain>
    </source>
</reference>
<keyword evidence="2" id="KW-1185">Reference proteome</keyword>
<evidence type="ECO:0000313" key="1">
    <source>
        <dbReference type="EMBL" id="ABJ08913.1"/>
    </source>
</evidence>
<protein>
    <submittedName>
        <fullName evidence="1">Uncharacterized protein</fullName>
    </submittedName>
</protein>
<proteinExistence type="predicted"/>
<name>Q070M9_CPRVZ</name>
<dbReference type="RefSeq" id="YP_784212.1">
    <property type="nucleotide sequence ID" value="NC_008030.1"/>
</dbReference>
<gene>
    <name evidence="1" type="ORF">CRV022</name>
</gene>
<organism evidence="1 2">
    <name type="scientific">Nile crocodilepox virus (isolate Crocodylus niloticus/Zimbabwe/Ume/2001)</name>
    <name type="common">CRV</name>
    <dbReference type="NCBI Taxonomy" id="1289473"/>
    <lineage>
        <taxon>Viruses</taxon>
        <taxon>Varidnaviria</taxon>
        <taxon>Bamfordvirae</taxon>
        <taxon>Nucleocytoviricota</taxon>
        <taxon>Pokkesviricetes</taxon>
        <taxon>Chitovirales</taxon>
        <taxon>Poxviridae</taxon>
        <taxon>Chordopoxvirinae</taxon>
        <taxon>Crocodylidpoxvirus</taxon>
        <taxon>Crocodylidpoxvirus nilecrocodilepox</taxon>
        <taxon>Nile crocodilepox virus</taxon>
    </lineage>
</organism>
<dbReference type="KEGG" id="vg:4363467"/>
<organismHost>
    <name type="scientific">Crocodylus johnstoni</name>
    <name type="common">Australian freshwater crocodile</name>
    <dbReference type="NCBI Taxonomy" id="184234"/>
</organismHost>
<dbReference type="Proteomes" id="UP000011300">
    <property type="component" value="Segment"/>
</dbReference>
<evidence type="ECO:0000313" key="2">
    <source>
        <dbReference type="Proteomes" id="UP000011300"/>
    </source>
</evidence>
<accession>Q070M9</accession>
<organismHost>
    <name type="scientific">Crocodylus niloticus</name>
    <name type="common">Nile crocodile</name>
    <name type="synonym">African crocodile</name>
    <dbReference type="NCBI Taxonomy" id="8501"/>
</organismHost>
<dbReference type="GeneID" id="4363467"/>
<dbReference type="EMBL" id="DQ356948">
    <property type="protein sequence ID" value="ABJ08913.1"/>
    <property type="molecule type" value="Genomic_DNA"/>
</dbReference>
<sequence length="302" mass="34235">MFVYRLLRRFNRRLWRSIARGRVTSARRAVREATHHLGSRFRLYRRNRDLRMTDDVSGDADPLGMTRRCVARLQILICVSANPEAEVSIRTSPEERVTLIFRPGTVAVVNAAFRRTVFGLATWAVSDVFGCDNSIPFDLAYESRAVFSACASVMRDGAVNFCVHILASLTDDSYYRFLHLHETILHYVIDERDADDEELDAEAPADDVRLSRVRATVLDVGYSYRARLSRVRTVAQVLRTGLRKLVMPAPVPRGPRLRIGHLREILASHYPLCFENYPADVDIASGGARFDVHLIYGRLGGL</sequence>
<organismHost>
    <name type="scientific">Crocodylus porosus</name>
    <name type="common">Saltwater crocodile</name>
    <name type="synonym">Estuarine crocodile</name>
    <dbReference type="NCBI Taxonomy" id="8502"/>
</organismHost>